<evidence type="ECO:0000256" key="16">
    <source>
        <dbReference type="ARBA" id="ARBA00031040"/>
    </source>
</evidence>
<keyword evidence="11" id="KW-0479">Metal-binding</keyword>
<evidence type="ECO:0000256" key="2">
    <source>
        <dbReference type="ARBA" id="ARBA00001956"/>
    </source>
</evidence>
<dbReference type="Gene3D" id="3.20.20.330">
    <property type="entry name" value="Homocysteine-binding-like domain"/>
    <property type="match status" value="1"/>
</dbReference>
<dbReference type="GO" id="GO:0032259">
    <property type="term" value="P:methylation"/>
    <property type="evidence" value="ECO:0007669"/>
    <property type="project" value="UniProtKB-KW"/>
</dbReference>
<dbReference type="GO" id="GO:0005829">
    <property type="term" value="C:cytosol"/>
    <property type="evidence" value="ECO:0007669"/>
    <property type="project" value="TreeGrafter"/>
</dbReference>
<dbReference type="Pfam" id="PF02310">
    <property type="entry name" value="B12-binding"/>
    <property type="match status" value="1"/>
</dbReference>
<dbReference type="SUPFAM" id="SSF82282">
    <property type="entry name" value="Homocysteine S-methyltransferase"/>
    <property type="match status" value="1"/>
</dbReference>
<dbReference type="InterPro" id="IPR033706">
    <property type="entry name" value="Met_synthase_B12-bd"/>
</dbReference>
<dbReference type="AlphaFoldDB" id="A0A381Q515"/>
<evidence type="ECO:0000259" key="20">
    <source>
        <dbReference type="PROSITE" id="PS51332"/>
    </source>
</evidence>
<gene>
    <name evidence="22" type="ORF">METZ01_LOCUS26041</name>
</gene>
<dbReference type="CDD" id="cd02069">
    <property type="entry name" value="methionine_synthase_B12_BD"/>
    <property type="match status" value="1"/>
</dbReference>
<evidence type="ECO:0000256" key="14">
    <source>
        <dbReference type="ARBA" id="ARBA00023167"/>
    </source>
</evidence>
<dbReference type="InterPro" id="IPR011005">
    <property type="entry name" value="Dihydropteroate_synth-like_sf"/>
</dbReference>
<evidence type="ECO:0000256" key="6">
    <source>
        <dbReference type="ARBA" id="ARBA00022603"/>
    </source>
</evidence>
<dbReference type="SMART" id="SM01018">
    <property type="entry name" value="B12-binding_2"/>
    <property type="match status" value="1"/>
</dbReference>
<keyword evidence="15" id="KW-0170">Cobalt</keyword>
<evidence type="ECO:0000256" key="4">
    <source>
        <dbReference type="ARBA" id="ARBA00010398"/>
    </source>
</evidence>
<evidence type="ECO:0000256" key="8">
    <source>
        <dbReference type="ARBA" id="ARBA00022628"/>
    </source>
</evidence>
<evidence type="ECO:0000259" key="17">
    <source>
        <dbReference type="PROSITE" id="PS50970"/>
    </source>
</evidence>
<evidence type="ECO:0000256" key="3">
    <source>
        <dbReference type="ARBA" id="ARBA00005178"/>
    </source>
</evidence>
<dbReference type="SUPFAM" id="SSF56507">
    <property type="entry name" value="Methionine synthase activation domain-like"/>
    <property type="match status" value="1"/>
</dbReference>
<comment type="pathway">
    <text evidence="3">Amino-acid biosynthesis; L-methionine biosynthesis via de novo pathway; L-methionine from L-homocysteine (MetH route): step 1/1.</text>
</comment>
<dbReference type="InterPro" id="IPR037010">
    <property type="entry name" value="VitB12-dep_Met_synth_activ_sf"/>
</dbReference>
<comment type="similarity">
    <text evidence="4">Belongs to the vitamin-B12 dependent methionine synthase family.</text>
</comment>
<evidence type="ECO:0000259" key="21">
    <source>
        <dbReference type="PROSITE" id="PS51337"/>
    </source>
</evidence>
<dbReference type="UniPathway" id="UPA00051">
    <property type="reaction ID" value="UER00081"/>
</dbReference>
<dbReference type="InterPro" id="IPR036594">
    <property type="entry name" value="Meth_synthase_dom"/>
</dbReference>
<evidence type="ECO:0000256" key="10">
    <source>
        <dbReference type="ARBA" id="ARBA00022691"/>
    </source>
</evidence>
<name>A0A381Q515_9ZZZZ</name>
<dbReference type="FunFam" id="1.10.1240.10:FF:000001">
    <property type="entry name" value="Methionine synthase"/>
    <property type="match status" value="1"/>
</dbReference>
<evidence type="ECO:0000259" key="19">
    <source>
        <dbReference type="PROSITE" id="PS50974"/>
    </source>
</evidence>
<dbReference type="EMBL" id="UINC01001171">
    <property type="protein sequence ID" value="SUZ73187.1"/>
    <property type="molecule type" value="Genomic_DNA"/>
</dbReference>
<sequence>MGRSTPNGSRTAALQTALARRILVLDGAMATMIQAHGLAEEDFRGEEYRDQSDALFGANDLLCVTQPHLIHEIHHAYLEAGSDIIETNTFNAQAISLSDYGLEGEAYRLNVAGASLARRAADEMTAQTPDKPRFVCGSMGPTNRTASISPDVDNPAFRNVDFDELVQAYTDQARGLMDGGADILMVETIFDTLNAKAAVFAILGLYDERGTSLPVMISGTITDASGRTLSGQTTEAFYNSIRHAGPLSVGFNCALGADQLRPYLEELSQIADVPVSCHPNAGLPNAFGEYDETPEVMSRIVREFAEAGFVNIVGGCCGTVPAHIEAIGDAVADLPPRPIPELQPRFRVSGLEALTIGPDSLFADIGERTNVTGSKRFRDLITEDAYEAAVEVARQQVESGAQMLDINMDEGLLDSVEAMTTFLNLLGSEPSVSRIPFVVDSSRWGVLEAGLKCVQGKSIVNSISLKDGEAAFIEKAHLARRYGAAVIVMAFDEEGQADTVERKVAICERAAQVLIEKVGFPIEDVIFDPNIFAVGTGIEEHNTYAIAFIEATRQIKNRIPHALVSGGLSNVSFAYRGSPRVREAMHSAFLYHAIQAGLDMAIVNAGALSVYDDVPSDLLEAVEDVLFNRRPDATERLTALAGQYTGATETQVVSNQEWRSGPVEDRLRHALVHGITDYIVDDTEEARSQRARALDVIEGPLMDGMNEVGDLFGAGKMFLPQVVKSARVMKQAVAHLEPFLEAEKAASEQDTGQNRKSAGLVVMATVKGDVHDIGKNIVSVVLQCNGYEVVDLGVMVPAETILQEAQDQSADVIGLSGLITPSLDQMVRVAAEMERLDFDTPLLVGGATTSRRHTAVRIAERYSGPTVHVVDASRCVPVLRAMLDESRREAFITKVREDYALEREAHAARAAKSKLIPIGAARKNSVPLDWNTFEPTVPREPGIHVFDDYPLAELVDYIDWSPFFQAWEIKGRYPEILDDPSVGEQAGILYADALKLLDRIVSEGLLVARGVVGLFPAQRVGDDLEVLANDGESRTVHGLRQQFEKKDGRPNVCLSDFVAPTESGFIDHIGAFVVTTGLGLDELCASLEEKLDDYGSIMAKALADRLAEAFAERLHERVRRDLWGYEVGDGQSHADLISESYSGIRPAPGYPACPDHTEKKTLFSLLGAERHTGVSLTESYAMLPGASVSGWYFAHPEAQYFGLGRIGKDQVTDYAERKGLSLAEVERWLQSNLGYEPDEGAP</sequence>
<evidence type="ECO:0000313" key="22">
    <source>
        <dbReference type="EMBL" id="SUZ73187.1"/>
    </source>
</evidence>
<dbReference type="Gene3D" id="3.20.20.20">
    <property type="entry name" value="Dihydropteroate synthase-like"/>
    <property type="match status" value="1"/>
</dbReference>
<dbReference type="PIRSF" id="PIRSF000381">
    <property type="entry name" value="MetH"/>
    <property type="match status" value="1"/>
</dbReference>
<feature type="domain" description="B12-binding N-terminal" evidence="21">
    <location>
        <begin position="654"/>
        <end position="748"/>
    </location>
</feature>
<dbReference type="InterPro" id="IPR000489">
    <property type="entry name" value="Pterin-binding_dom"/>
</dbReference>
<dbReference type="InterPro" id="IPR036724">
    <property type="entry name" value="Cobalamin-bd_sf"/>
</dbReference>
<feature type="domain" description="Hcy-binding" evidence="17">
    <location>
        <begin position="11"/>
        <end position="331"/>
    </location>
</feature>
<dbReference type="InterPro" id="IPR003759">
    <property type="entry name" value="Cbl-bd_cap"/>
</dbReference>
<comment type="cofactor">
    <cofactor evidence="1">
        <name>Zn(2+)</name>
        <dbReference type="ChEBI" id="CHEBI:29105"/>
    </cofactor>
</comment>
<dbReference type="GO" id="GO:0050667">
    <property type="term" value="P:homocysteine metabolic process"/>
    <property type="evidence" value="ECO:0007669"/>
    <property type="project" value="TreeGrafter"/>
</dbReference>
<dbReference type="Pfam" id="PF02574">
    <property type="entry name" value="S-methyl_trans"/>
    <property type="match status" value="1"/>
</dbReference>
<dbReference type="Pfam" id="PF02607">
    <property type="entry name" value="B12-binding_2"/>
    <property type="match status" value="1"/>
</dbReference>
<dbReference type="GO" id="GO:0031419">
    <property type="term" value="F:cobalamin binding"/>
    <property type="evidence" value="ECO:0007669"/>
    <property type="project" value="UniProtKB-KW"/>
</dbReference>
<dbReference type="PROSITE" id="PS51337">
    <property type="entry name" value="B12_BINDING_NTER"/>
    <property type="match status" value="1"/>
</dbReference>
<feature type="domain" description="AdoMet activation" evidence="19">
    <location>
        <begin position="909"/>
        <end position="1238"/>
    </location>
</feature>
<dbReference type="Gene3D" id="3.40.50.280">
    <property type="entry name" value="Cobalamin-binding domain"/>
    <property type="match status" value="1"/>
</dbReference>
<dbReference type="GO" id="GO:0046653">
    <property type="term" value="P:tetrahydrofolate metabolic process"/>
    <property type="evidence" value="ECO:0007669"/>
    <property type="project" value="TreeGrafter"/>
</dbReference>
<dbReference type="InterPro" id="IPR011822">
    <property type="entry name" value="MetH"/>
</dbReference>
<dbReference type="SUPFAM" id="SSF51717">
    <property type="entry name" value="Dihydropteroate synthetase-like"/>
    <property type="match status" value="1"/>
</dbReference>
<keyword evidence="10" id="KW-0949">S-adenosyl-L-methionine</keyword>
<keyword evidence="8" id="KW-0846">Cobalamin</keyword>
<evidence type="ECO:0000256" key="11">
    <source>
        <dbReference type="ARBA" id="ARBA00022723"/>
    </source>
</evidence>
<dbReference type="CDD" id="cd00740">
    <property type="entry name" value="MeTr"/>
    <property type="match status" value="1"/>
</dbReference>
<dbReference type="PROSITE" id="PS50972">
    <property type="entry name" value="PTERIN_BINDING"/>
    <property type="match status" value="1"/>
</dbReference>
<evidence type="ECO:0000256" key="7">
    <source>
        <dbReference type="ARBA" id="ARBA00022605"/>
    </source>
</evidence>
<dbReference type="PANTHER" id="PTHR45833">
    <property type="entry name" value="METHIONINE SYNTHASE"/>
    <property type="match status" value="1"/>
</dbReference>
<protein>
    <recommendedName>
        <fullName evidence="5">methionine synthase</fullName>
        <ecNumber evidence="5">2.1.1.13</ecNumber>
    </recommendedName>
    <alternativeName>
        <fullName evidence="16">5-methyltetrahydrofolate--homocysteine methyltransferase</fullName>
    </alternativeName>
</protein>
<dbReference type="SUPFAM" id="SSF47644">
    <property type="entry name" value="Methionine synthase domain"/>
    <property type="match status" value="1"/>
</dbReference>
<keyword evidence="7" id="KW-0028">Amino-acid biosynthesis</keyword>
<keyword evidence="13" id="KW-0862">Zinc</keyword>
<dbReference type="InterPro" id="IPR004223">
    <property type="entry name" value="VitB12-dep_Met_synth_activ_dom"/>
</dbReference>
<accession>A0A381Q515</accession>
<evidence type="ECO:0000259" key="18">
    <source>
        <dbReference type="PROSITE" id="PS50972"/>
    </source>
</evidence>
<evidence type="ECO:0000256" key="9">
    <source>
        <dbReference type="ARBA" id="ARBA00022679"/>
    </source>
</evidence>
<dbReference type="FunFam" id="3.20.20.330:FF:000001">
    <property type="entry name" value="Methionine synthase"/>
    <property type="match status" value="1"/>
</dbReference>
<feature type="domain" description="B12-binding" evidence="20">
    <location>
        <begin position="758"/>
        <end position="893"/>
    </location>
</feature>
<dbReference type="NCBIfam" id="NF007024">
    <property type="entry name" value="PRK09490.1"/>
    <property type="match status" value="1"/>
</dbReference>
<keyword evidence="14" id="KW-0486">Methionine biosynthesis</keyword>
<evidence type="ECO:0000256" key="13">
    <source>
        <dbReference type="ARBA" id="ARBA00022833"/>
    </source>
</evidence>
<dbReference type="NCBIfam" id="TIGR02082">
    <property type="entry name" value="metH"/>
    <property type="match status" value="1"/>
</dbReference>
<comment type="cofactor">
    <cofactor evidence="2">
        <name>methylcob(III)alamin</name>
        <dbReference type="ChEBI" id="CHEBI:28115"/>
    </cofactor>
</comment>
<dbReference type="Gene3D" id="1.10.1240.10">
    <property type="entry name" value="Methionine synthase domain"/>
    <property type="match status" value="1"/>
</dbReference>
<evidence type="ECO:0000256" key="12">
    <source>
        <dbReference type="ARBA" id="ARBA00022737"/>
    </source>
</evidence>
<feature type="domain" description="Pterin-binding" evidence="18">
    <location>
        <begin position="362"/>
        <end position="623"/>
    </location>
</feature>
<dbReference type="Gene3D" id="1.10.288.10">
    <property type="entry name" value="Cobalamin-dependent Methionine Synthase, domain 2"/>
    <property type="match status" value="1"/>
</dbReference>
<dbReference type="EC" id="2.1.1.13" evidence="5"/>
<evidence type="ECO:0000256" key="15">
    <source>
        <dbReference type="ARBA" id="ARBA00023285"/>
    </source>
</evidence>
<dbReference type="InterPro" id="IPR006158">
    <property type="entry name" value="Cobalamin-bd"/>
</dbReference>
<dbReference type="InterPro" id="IPR036589">
    <property type="entry name" value="HCY_dom_sf"/>
</dbReference>
<evidence type="ECO:0000256" key="1">
    <source>
        <dbReference type="ARBA" id="ARBA00001947"/>
    </source>
</evidence>
<dbReference type="PANTHER" id="PTHR45833:SF1">
    <property type="entry name" value="METHIONINE SYNTHASE"/>
    <property type="match status" value="1"/>
</dbReference>
<keyword evidence="9" id="KW-0808">Transferase</keyword>
<dbReference type="FunFam" id="3.20.20.20:FF:000002">
    <property type="entry name" value="Methionine synthase"/>
    <property type="match status" value="1"/>
</dbReference>
<dbReference type="InterPro" id="IPR003726">
    <property type="entry name" value="HCY_dom"/>
</dbReference>
<dbReference type="PROSITE" id="PS50974">
    <property type="entry name" value="ADOMET_ACTIVATION"/>
    <property type="match status" value="1"/>
</dbReference>
<dbReference type="GO" id="GO:0008705">
    <property type="term" value="F:methionine synthase activity"/>
    <property type="evidence" value="ECO:0007669"/>
    <property type="project" value="UniProtKB-EC"/>
</dbReference>
<dbReference type="InterPro" id="IPR050554">
    <property type="entry name" value="Met_Synthase/Corrinoid"/>
</dbReference>
<organism evidence="22">
    <name type="scientific">marine metagenome</name>
    <dbReference type="NCBI Taxonomy" id="408172"/>
    <lineage>
        <taxon>unclassified sequences</taxon>
        <taxon>metagenomes</taxon>
        <taxon>ecological metagenomes</taxon>
    </lineage>
</organism>
<dbReference type="Gene3D" id="3.10.196.10">
    <property type="entry name" value="Vitamin B12-dependent methionine synthase, activation domain"/>
    <property type="match status" value="1"/>
</dbReference>
<keyword evidence="12" id="KW-0677">Repeat</keyword>
<dbReference type="Pfam" id="PF02965">
    <property type="entry name" value="Met_synt_B12"/>
    <property type="match status" value="1"/>
</dbReference>
<dbReference type="GO" id="GO:0008270">
    <property type="term" value="F:zinc ion binding"/>
    <property type="evidence" value="ECO:0007669"/>
    <property type="project" value="InterPro"/>
</dbReference>
<keyword evidence="6" id="KW-0489">Methyltransferase</keyword>
<dbReference type="PROSITE" id="PS51332">
    <property type="entry name" value="B12_BINDING"/>
    <property type="match status" value="1"/>
</dbReference>
<dbReference type="SUPFAM" id="SSF52242">
    <property type="entry name" value="Cobalamin (vitamin B12)-binding domain"/>
    <property type="match status" value="1"/>
</dbReference>
<evidence type="ECO:0000256" key="5">
    <source>
        <dbReference type="ARBA" id="ARBA00012032"/>
    </source>
</evidence>
<proteinExistence type="inferred from homology"/>
<dbReference type="Pfam" id="PF00809">
    <property type="entry name" value="Pterin_bind"/>
    <property type="match status" value="1"/>
</dbReference>
<dbReference type="PROSITE" id="PS50970">
    <property type="entry name" value="HCY"/>
    <property type="match status" value="1"/>
</dbReference>
<reference evidence="22" key="1">
    <citation type="submission" date="2018-05" db="EMBL/GenBank/DDBJ databases">
        <authorList>
            <person name="Lanie J.A."/>
            <person name="Ng W.-L."/>
            <person name="Kazmierczak K.M."/>
            <person name="Andrzejewski T.M."/>
            <person name="Davidsen T.M."/>
            <person name="Wayne K.J."/>
            <person name="Tettelin H."/>
            <person name="Glass J.I."/>
            <person name="Rusch D."/>
            <person name="Podicherti R."/>
            <person name="Tsui H.-C.T."/>
            <person name="Winkler M.E."/>
        </authorList>
    </citation>
    <scope>NUCLEOTIDE SEQUENCE</scope>
</reference>